<protein>
    <submittedName>
        <fullName evidence="1">Uncharacterized protein</fullName>
    </submittedName>
</protein>
<evidence type="ECO:0000313" key="2">
    <source>
        <dbReference type="Proteomes" id="UP001176941"/>
    </source>
</evidence>
<evidence type="ECO:0000313" key="1">
    <source>
        <dbReference type="EMBL" id="CAI9171328.1"/>
    </source>
</evidence>
<sequence>MRPFSRHPSALAAASLRRFCRHPSCSSIFPTTWAAGPALLPRAPTLPPRFSWYFRASGCRCWLSRVFMPLALDSRFVPASWPEAPGPGPHPRPAAVPAHQPLHLLPPLLPALRLAGLLLLLTPLYLREEPPGWPGTSGGPLETLAAFSFIPGSLRILYFRSRSFLSYLQQLFSKEVGKSFLALPWLRASPMFSCRRCRRTSTANEESGPGARPSAGAAMELKAAASFFTATDFLP</sequence>
<gene>
    <name evidence="1" type="ORF">MRATA1EN1_LOCUS20290</name>
</gene>
<accession>A0ABN8ZCV3</accession>
<organism evidence="1 2">
    <name type="scientific">Rangifer tarandus platyrhynchus</name>
    <name type="common">Svalbard reindeer</name>
    <dbReference type="NCBI Taxonomy" id="3082113"/>
    <lineage>
        <taxon>Eukaryota</taxon>
        <taxon>Metazoa</taxon>
        <taxon>Chordata</taxon>
        <taxon>Craniata</taxon>
        <taxon>Vertebrata</taxon>
        <taxon>Euteleostomi</taxon>
        <taxon>Mammalia</taxon>
        <taxon>Eutheria</taxon>
        <taxon>Laurasiatheria</taxon>
        <taxon>Artiodactyla</taxon>
        <taxon>Ruminantia</taxon>
        <taxon>Pecora</taxon>
        <taxon>Cervidae</taxon>
        <taxon>Odocoileinae</taxon>
        <taxon>Rangifer</taxon>
    </lineage>
</organism>
<keyword evidence="2" id="KW-1185">Reference proteome</keyword>
<name>A0ABN8ZCV3_RANTA</name>
<reference evidence="1" key="1">
    <citation type="submission" date="2023-04" db="EMBL/GenBank/DDBJ databases">
        <authorList>
            <consortium name="ELIXIR-Norway"/>
        </authorList>
    </citation>
    <scope>NUCLEOTIDE SEQUENCE [LARGE SCALE GENOMIC DNA]</scope>
</reference>
<dbReference type="Proteomes" id="UP001176941">
    <property type="component" value="Chromosome 30"/>
</dbReference>
<proteinExistence type="predicted"/>
<dbReference type="EMBL" id="OX459966">
    <property type="protein sequence ID" value="CAI9171328.1"/>
    <property type="molecule type" value="Genomic_DNA"/>
</dbReference>